<dbReference type="AlphaFoldDB" id="A0A5B9PFR5"/>
<dbReference type="KEGG" id="mff:MFFC18_33750"/>
<organism evidence="2 3">
    <name type="scientific">Mariniblastus fucicola</name>
    <dbReference type="NCBI Taxonomy" id="980251"/>
    <lineage>
        <taxon>Bacteria</taxon>
        <taxon>Pseudomonadati</taxon>
        <taxon>Planctomycetota</taxon>
        <taxon>Planctomycetia</taxon>
        <taxon>Pirellulales</taxon>
        <taxon>Pirellulaceae</taxon>
        <taxon>Mariniblastus</taxon>
    </lineage>
</organism>
<dbReference type="STRING" id="980251.GCA_001642875_02699"/>
<gene>
    <name evidence="2" type="ORF">MFFC18_33750</name>
</gene>
<evidence type="ECO:0000313" key="2">
    <source>
        <dbReference type="EMBL" id="QEG23476.1"/>
    </source>
</evidence>
<dbReference type="EMBL" id="CP042912">
    <property type="protein sequence ID" value="QEG23476.1"/>
    <property type="molecule type" value="Genomic_DNA"/>
</dbReference>
<feature type="transmembrane region" description="Helical" evidence="1">
    <location>
        <begin position="70"/>
        <end position="93"/>
    </location>
</feature>
<keyword evidence="1" id="KW-1133">Transmembrane helix</keyword>
<keyword evidence="3" id="KW-1185">Reference proteome</keyword>
<evidence type="ECO:0000313" key="3">
    <source>
        <dbReference type="Proteomes" id="UP000322214"/>
    </source>
</evidence>
<name>A0A5B9PFR5_9BACT</name>
<protein>
    <submittedName>
        <fullName evidence="2">Uncharacterized protein</fullName>
    </submittedName>
</protein>
<proteinExistence type="predicted"/>
<reference evidence="2 3" key="1">
    <citation type="submission" date="2019-08" db="EMBL/GenBank/DDBJ databases">
        <title>Deep-cultivation of Planctomycetes and their phenomic and genomic characterization uncovers novel biology.</title>
        <authorList>
            <person name="Wiegand S."/>
            <person name="Jogler M."/>
            <person name="Boedeker C."/>
            <person name="Pinto D."/>
            <person name="Vollmers J."/>
            <person name="Rivas-Marin E."/>
            <person name="Kohn T."/>
            <person name="Peeters S.H."/>
            <person name="Heuer A."/>
            <person name="Rast P."/>
            <person name="Oberbeckmann S."/>
            <person name="Bunk B."/>
            <person name="Jeske O."/>
            <person name="Meyerdierks A."/>
            <person name="Storesund J.E."/>
            <person name="Kallscheuer N."/>
            <person name="Luecker S."/>
            <person name="Lage O.M."/>
            <person name="Pohl T."/>
            <person name="Merkel B.J."/>
            <person name="Hornburger P."/>
            <person name="Mueller R.-W."/>
            <person name="Bruemmer F."/>
            <person name="Labrenz M."/>
            <person name="Spormann A.M."/>
            <person name="Op den Camp H."/>
            <person name="Overmann J."/>
            <person name="Amann R."/>
            <person name="Jetten M.S.M."/>
            <person name="Mascher T."/>
            <person name="Medema M.H."/>
            <person name="Devos D.P."/>
            <person name="Kaster A.-K."/>
            <person name="Ovreas L."/>
            <person name="Rohde M."/>
            <person name="Galperin M.Y."/>
            <person name="Jogler C."/>
        </authorList>
    </citation>
    <scope>NUCLEOTIDE SEQUENCE [LARGE SCALE GENOMIC DNA]</scope>
    <source>
        <strain evidence="2 3">FC18</strain>
    </source>
</reference>
<accession>A0A5B9PFR5</accession>
<dbReference type="Proteomes" id="UP000322214">
    <property type="component" value="Chromosome"/>
</dbReference>
<keyword evidence="1" id="KW-0472">Membrane</keyword>
<feature type="transmembrane region" description="Helical" evidence="1">
    <location>
        <begin position="113"/>
        <end position="133"/>
    </location>
</feature>
<sequence length="263" mass="29443">MQSSQEVQNSSMSNYTAIDPEKIISTIERLKARIEERFPKSGLRNVCDQLHEVSVHMKERSNWIARPVHWLRILTWVVCILIVVGTVGAIWMIGSDASIEQQSTSFSDFVTLLEAGINDVVLIGAAIFFLLSFETRYKRSRALKALHELRSIAHVIDMHQLTKDPHRITQQGNSVFVPGLMSPKLNMTPFELRRYLDYCSEMLSLTGKVAAVYNQAFDDGVATAAASELESLTTGLSSKIWQKILILESSGDSGTTPRIETEV</sequence>
<evidence type="ECO:0000256" key="1">
    <source>
        <dbReference type="SAM" id="Phobius"/>
    </source>
</evidence>
<keyword evidence="1" id="KW-0812">Transmembrane</keyword>